<evidence type="ECO:0000313" key="2">
    <source>
        <dbReference type="EMBL" id="CAF1257723.1"/>
    </source>
</evidence>
<accession>A0A815AQQ8</accession>
<dbReference type="InterPro" id="IPR001322">
    <property type="entry name" value="Lamin_tail_dom"/>
</dbReference>
<dbReference type="Proteomes" id="UP000681967">
    <property type="component" value="Unassembled WGS sequence"/>
</dbReference>
<dbReference type="Gene3D" id="2.60.40.1260">
    <property type="entry name" value="Lamin Tail domain"/>
    <property type="match status" value="1"/>
</dbReference>
<dbReference type="Proteomes" id="UP000681720">
    <property type="component" value="Unassembled WGS sequence"/>
</dbReference>
<organism evidence="2 5">
    <name type="scientific">Rotaria magnacalcarata</name>
    <dbReference type="NCBI Taxonomy" id="392030"/>
    <lineage>
        <taxon>Eukaryota</taxon>
        <taxon>Metazoa</taxon>
        <taxon>Spiralia</taxon>
        <taxon>Gnathifera</taxon>
        <taxon>Rotifera</taxon>
        <taxon>Eurotatoria</taxon>
        <taxon>Bdelloidea</taxon>
        <taxon>Philodinida</taxon>
        <taxon>Philodinidae</taxon>
        <taxon>Rotaria</taxon>
    </lineage>
</organism>
<protein>
    <recommendedName>
        <fullName evidence="1">LTD domain-containing protein</fullName>
    </recommendedName>
</protein>
<evidence type="ECO:0000313" key="3">
    <source>
        <dbReference type="EMBL" id="CAF4039395.1"/>
    </source>
</evidence>
<dbReference type="EMBL" id="CAJOBJ010005695">
    <property type="protein sequence ID" value="CAF4039395.1"/>
    <property type="molecule type" value="Genomic_DNA"/>
</dbReference>
<name>A0A815AQQ8_9BILA</name>
<reference evidence="2" key="1">
    <citation type="submission" date="2021-02" db="EMBL/GenBank/DDBJ databases">
        <authorList>
            <person name="Nowell W R."/>
        </authorList>
    </citation>
    <scope>NUCLEOTIDE SEQUENCE</scope>
</reference>
<dbReference type="Proteomes" id="UP000663855">
    <property type="component" value="Unassembled WGS sequence"/>
</dbReference>
<dbReference type="EMBL" id="CAJOBH010006019">
    <property type="protein sequence ID" value="CAF4042663.1"/>
    <property type="molecule type" value="Genomic_DNA"/>
</dbReference>
<gene>
    <name evidence="4" type="ORF">BYL167_LOCUS15977</name>
    <name evidence="2" type="ORF">CJN711_LOCUS14822</name>
    <name evidence="3" type="ORF">GIL414_LOCUS13817</name>
</gene>
<evidence type="ECO:0000259" key="1">
    <source>
        <dbReference type="PROSITE" id="PS51841"/>
    </source>
</evidence>
<comment type="caution">
    <text evidence="2">The sequence shown here is derived from an EMBL/GenBank/DDBJ whole genome shotgun (WGS) entry which is preliminary data.</text>
</comment>
<evidence type="ECO:0000313" key="4">
    <source>
        <dbReference type="EMBL" id="CAF4042663.1"/>
    </source>
</evidence>
<dbReference type="SUPFAM" id="SSF74853">
    <property type="entry name" value="Lamin A/C globular tail domain"/>
    <property type="match status" value="2"/>
</dbReference>
<dbReference type="PROSITE" id="PS51841">
    <property type="entry name" value="LTD"/>
    <property type="match status" value="1"/>
</dbReference>
<dbReference type="AlphaFoldDB" id="A0A815AQQ8"/>
<feature type="domain" description="LTD" evidence="1">
    <location>
        <begin position="15"/>
        <end position="167"/>
    </location>
</feature>
<evidence type="ECO:0000313" key="5">
    <source>
        <dbReference type="Proteomes" id="UP000663855"/>
    </source>
</evidence>
<sequence length="178" mass="20409">MTTSSASDDEELVLTKTIFRRHSKGPVMFNGCSPSGDVVIIDNISQRKSYNITGWPPSIKDIWKASDFNIGRPVWMISWYIERETDTQPLLRYILTGQFIIPPSTTIELWSSTTTPTPIPPETQEQQQQSFVCIRTKLPTWNVARRWSVTRLFDHTGREKAIFSHKTLTPIDEGKNPQ</sequence>
<dbReference type="InterPro" id="IPR036415">
    <property type="entry name" value="Lamin_tail_dom_sf"/>
</dbReference>
<dbReference type="EMBL" id="CAJNOV010006737">
    <property type="protein sequence ID" value="CAF1257723.1"/>
    <property type="molecule type" value="Genomic_DNA"/>
</dbReference>
<proteinExistence type="predicted"/>